<dbReference type="AlphaFoldDB" id="A0A6L2N291"/>
<evidence type="ECO:0000313" key="1">
    <source>
        <dbReference type="EMBL" id="GEU80308.1"/>
    </source>
</evidence>
<proteinExistence type="predicted"/>
<name>A0A6L2N291_TANCI</name>
<organism evidence="1">
    <name type="scientific">Tanacetum cinerariifolium</name>
    <name type="common">Dalmatian daisy</name>
    <name type="synonym">Chrysanthemum cinerariifolium</name>
    <dbReference type="NCBI Taxonomy" id="118510"/>
    <lineage>
        <taxon>Eukaryota</taxon>
        <taxon>Viridiplantae</taxon>
        <taxon>Streptophyta</taxon>
        <taxon>Embryophyta</taxon>
        <taxon>Tracheophyta</taxon>
        <taxon>Spermatophyta</taxon>
        <taxon>Magnoliopsida</taxon>
        <taxon>eudicotyledons</taxon>
        <taxon>Gunneridae</taxon>
        <taxon>Pentapetalae</taxon>
        <taxon>asterids</taxon>
        <taxon>campanulids</taxon>
        <taxon>Asterales</taxon>
        <taxon>Asteraceae</taxon>
        <taxon>Asteroideae</taxon>
        <taxon>Anthemideae</taxon>
        <taxon>Anthemidinae</taxon>
        <taxon>Tanacetum</taxon>
    </lineage>
</organism>
<reference evidence="1" key="1">
    <citation type="journal article" date="2019" name="Sci. Rep.">
        <title>Draft genome of Tanacetum cinerariifolium, the natural source of mosquito coil.</title>
        <authorList>
            <person name="Yamashiro T."/>
            <person name="Shiraishi A."/>
            <person name="Satake H."/>
            <person name="Nakayama K."/>
        </authorList>
    </citation>
    <scope>NUCLEOTIDE SEQUENCE</scope>
</reference>
<sequence>MYVGPVAYHNRERRNRGNWKVKECSDAWLDDIVDKMLGKVIDIVVVLVCVVQWWRARVDPHCASGDSRVKGKGGLGSGGVAKSGVVCFGGFEGGFGSCESVMANLFWISARRPERKQFSKAFGKRLVTQLLILSKSVWYAETVEYNGFEPSKFGRSIFGGRGWLGGGGGSGGGGRGRDGGGGRAWRRVAMLLGAWSIAMKAPIGMQLI</sequence>
<gene>
    <name evidence="1" type="ORF">Tci_052286</name>
</gene>
<dbReference type="EMBL" id="BKCJ010008053">
    <property type="protein sequence ID" value="GEU80308.1"/>
    <property type="molecule type" value="Genomic_DNA"/>
</dbReference>
<accession>A0A6L2N291</accession>
<protein>
    <submittedName>
        <fullName evidence="1">Uncharacterized protein</fullName>
    </submittedName>
</protein>
<comment type="caution">
    <text evidence="1">The sequence shown here is derived from an EMBL/GenBank/DDBJ whole genome shotgun (WGS) entry which is preliminary data.</text>
</comment>